<name>A0A2C9D853_9HYPH</name>
<dbReference type="Proteomes" id="UP000223606">
    <property type="component" value="Chromosome 1"/>
</dbReference>
<accession>A0A2C9D853</accession>
<evidence type="ECO:0000313" key="1">
    <source>
        <dbReference type="EMBL" id="SON56433.1"/>
    </source>
</evidence>
<dbReference type="KEGG" id="hdi:HDIA_2892"/>
<dbReference type="OrthoDB" id="7874013at2"/>
<dbReference type="AlphaFoldDB" id="A0A2C9D853"/>
<evidence type="ECO:0008006" key="3">
    <source>
        <dbReference type="Google" id="ProtNLM"/>
    </source>
</evidence>
<gene>
    <name evidence="1" type="ORF">HDIA_2892</name>
</gene>
<protein>
    <recommendedName>
        <fullName evidence="3">DUF1127 domain-containing protein</fullName>
    </recommendedName>
</protein>
<reference evidence="2" key="1">
    <citation type="submission" date="2017-09" db="EMBL/GenBank/DDBJ databases">
        <title>Genome sequence of Nannocystis excedens DSM 71.</title>
        <authorList>
            <person name="Blom J."/>
        </authorList>
    </citation>
    <scope>NUCLEOTIDE SEQUENCE [LARGE SCALE GENOMIC DNA]</scope>
    <source>
        <strain evidence="2">type strain: E19</strain>
    </source>
</reference>
<organism evidence="1 2">
    <name type="scientific">Hartmannibacter diazotrophicus</name>
    <dbReference type="NCBI Taxonomy" id="1482074"/>
    <lineage>
        <taxon>Bacteria</taxon>
        <taxon>Pseudomonadati</taxon>
        <taxon>Pseudomonadota</taxon>
        <taxon>Alphaproteobacteria</taxon>
        <taxon>Hyphomicrobiales</taxon>
        <taxon>Pleomorphomonadaceae</taxon>
        <taxon>Hartmannibacter</taxon>
    </lineage>
</organism>
<sequence>MVTYNKSSEPAGLRNGNGLFRRTFEAMMGARARQANQFVNHYLSSMDTETLAGLGYDAEQIRRMTARRTSI</sequence>
<proteinExistence type="predicted"/>
<keyword evidence="2" id="KW-1185">Reference proteome</keyword>
<dbReference type="EMBL" id="LT960614">
    <property type="protein sequence ID" value="SON56433.1"/>
    <property type="molecule type" value="Genomic_DNA"/>
</dbReference>
<evidence type="ECO:0000313" key="2">
    <source>
        <dbReference type="Proteomes" id="UP000223606"/>
    </source>
</evidence>
<dbReference type="RefSeq" id="WP_099556819.1">
    <property type="nucleotide sequence ID" value="NZ_LT960614.1"/>
</dbReference>